<dbReference type="Proteomes" id="UP001153620">
    <property type="component" value="Chromosome 3"/>
</dbReference>
<feature type="compositionally biased region" description="Polar residues" evidence="1">
    <location>
        <begin position="19"/>
        <end position="60"/>
    </location>
</feature>
<feature type="region of interest" description="Disordered" evidence="1">
    <location>
        <begin position="1"/>
        <end position="60"/>
    </location>
</feature>
<proteinExistence type="predicted"/>
<evidence type="ECO:0000313" key="2">
    <source>
        <dbReference type="EMBL" id="CAG9807388.1"/>
    </source>
</evidence>
<reference evidence="2" key="2">
    <citation type="submission" date="2022-10" db="EMBL/GenBank/DDBJ databases">
        <authorList>
            <consortium name="ENA_rothamsted_submissions"/>
            <consortium name="culmorum"/>
            <person name="King R."/>
        </authorList>
    </citation>
    <scope>NUCLEOTIDE SEQUENCE</scope>
</reference>
<accession>A0A9N9S1D7</accession>
<feature type="compositionally biased region" description="Polar residues" evidence="1">
    <location>
        <begin position="1"/>
        <end position="10"/>
    </location>
</feature>
<dbReference type="EMBL" id="OU895879">
    <property type="protein sequence ID" value="CAG9807388.1"/>
    <property type="molecule type" value="Genomic_DNA"/>
</dbReference>
<name>A0A9N9S1D7_9DIPT</name>
<sequence>MLQNKQSGTARHTDKQHTEQSCPNTFSTSTTNQQEIPQSDLVDNNLSSIKQQEVPQNSQNINCFDSGINADSPRYVLVEEVALKIIIQSLDELKLAVKIL</sequence>
<organism evidence="2 3">
    <name type="scientific">Chironomus riparius</name>
    <dbReference type="NCBI Taxonomy" id="315576"/>
    <lineage>
        <taxon>Eukaryota</taxon>
        <taxon>Metazoa</taxon>
        <taxon>Ecdysozoa</taxon>
        <taxon>Arthropoda</taxon>
        <taxon>Hexapoda</taxon>
        <taxon>Insecta</taxon>
        <taxon>Pterygota</taxon>
        <taxon>Neoptera</taxon>
        <taxon>Endopterygota</taxon>
        <taxon>Diptera</taxon>
        <taxon>Nematocera</taxon>
        <taxon>Chironomoidea</taxon>
        <taxon>Chironomidae</taxon>
        <taxon>Chironominae</taxon>
        <taxon>Chironomus</taxon>
    </lineage>
</organism>
<keyword evidence="3" id="KW-1185">Reference proteome</keyword>
<evidence type="ECO:0000313" key="3">
    <source>
        <dbReference type="Proteomes" id="UP001153620"/>
    </source>
</evidence>
<gene>
    <name evidence="2" type="ORF">CHIRRI_LOCUS10237</name>
</gene>
<evidence type="ECO:0000256" key="1">
    <source>
        <dbReference type="SAM" id="MobiDB-lite"/>
    </source>
</evidence>
<dbReference type="AlphaFoldDB" id="A0A9N9S1D7"/>
<reference evidence="2" key="1">
    <citation type="submission" date="2022-01" db="EMBL/GenBank/DDBJ databases">
        <authorList>
            <person name="King R."/>
        </authorList>
    </citation>
    <scope>NUCLEOTIDE SEQUENCE</scope>
</reference>
<protein>
    <submittedName>
        <fullName evidence="2">Uncharacterized protein</fullName>
    </submittedName>
</protein>